<dbReference type="Proteomes" id="UP000199268">
    <property type="component" value="Unassembled WGS sequence"/>
</dbReference>
<organism evidence="1 2">
    <name type="scientific">Weissella bombi</name>
    <dbReference type="NCBI Taxonomy" id="1505725"/>
    <lineage>
        <taxon>Bacteria</taxon>
        <taxon>Bacillati</taxon>
        <taxon>Bacillota</taxon>
        <taxon>Bacilli</taxon>
        <taxon>Lactobacillales</taxon>
        <taxon>Lactobacillaceae</taxon>
        <taxon>Weissella</taxon>
    </lineage>
</organism>
<sequence length="115" mass="13508">MYVNKRLLVHSVQVAKPIADKKDLYGEQEHYDWQELVPVRFEDSSATSGSNNQKERQKNAKLFVYPEHLSNNIAFDDSWLGGKVKFDGVEHEIIHINRFDYPLISHPFCYEIEVR</sequence>
<dbReference type="AlphaFoldDB" id="A0A1C4C7L6"/>
<dbReference type="RefSeq" id="WP_092464093.1">
    <property type="nucleotide sequence ID" value="NZ_BJEE01000010.1"/>
</dbReference>
<keyword evidence="2" id="KW-1185">Reference proteome</keyword>
<proteinExistence type="predicted"/>
<reference evidence="2" key="1">
    <citation type="submission" date="2016-08" db="EMBL/GenBank/DDBJ databases">
        <authorList>
            <person name="Varghese N."/>
            <person name="Submissions Spin"/>
        </authorList>
    </citation>
    <scope>NUCLEOTIDE SEQUENCE [LARGE SCALE GENOMIC DNA]</scope>
    <source>
        <strain evidence="2">R-53094</strain>
    </source>
</reference>
<gene>
    <name evidence="1" type="ORF">GA0061074_1266</name>
</gene>
<dbReference type="InterPro" id="IPR019612">
    <property type="entry name" value="Minor_capsid_put"/>
</dbReference>
<evidence type="ECO:0000313" key="2">
    <source>
        <dbReference type="Proteomes" id="UP000199268"/>
    </source>
</evidence>
<dbReference type="STRING" id="1505725.GA0061074_1266"/>
<dbReference type="EMBL" id="FMAO01000026">
    <property type="protein sequence ID" value="SCC15120.1"/>
    <property type="molecule type" value="Genomic_DNA"/>
</dbReference>
<protein>
    <submittedName>
        <fullName evidence="1">Minor capsid protein</fullName>
    </submittedName>
</protein>
<accession>A0A1C4C7L6</accession>
<evidence type="ECO:0000313" key="1">
    <source>
        <dbReference type="EMBL" id="SCC15120.1"/>
    </source>
</evidence>
<name>A0A1C4C7L6_9LACO</name>
<dbReference type="Pfam" id="PF10665">
    <property type="entry name" value="Minor_capsid_1"/>
    <property type="match status" value="1"/>
</dbReference>
<dbReference type="OrthoDB" id="2183780at2"/>